<evidence type="ECO:0008006" key="3">
    <source>
        <dbReference type="Google" id="ProtNLM"/>
    </source>
</evidence>
<gene>
    <name evidence="1" type="ORF">C4B68_21270</name>
</gene>
<dbReference type="Proteomes" id="UP000238413">
    <property type="component" value="Chromosome"/>
</dbReference>
<dbReference type="EMBL" id="CP026652">
    <property type="protein sequence ID" value="AVH57875.1"/>
    <property type="molecule type" value="Genomic_DNA"/>
</dbReference>
<keyword evidence="2" id="KW-1185">Reference proteome</keyword>
<evidence type="ECO:0000313" key="2">
    <source>
        <dbReference type="Proteomes" id="UP000238413"/>
    </source>
</evidence>
<protein>
    <recommendedName>
        <fullName evidence="3">DNA-binding protein</fullName>
    </recommendedName>
</protein>
<evidence type="ECO:0000313" key="1">
    <source>
        <dbReference type="EMBL" id="AVH57875.1"/>
    </source>
</evidence>
<proteinExistence type="predicted"/>
<reference evidence="1 2" key="1">
    <citation type="submission" date="2018-02" db="EMBL/GenBank/DDBJ databases">
        <title>Complete genome sequence of Streptomyces dengpaensis, the producer of angucyclines.</title>
        <authorList>
            <person name="Yumei L."/>
        </authorList>
    </citation>
    <scope>NUCLEOTIDE SEQUENCE [LARGE SCALE GENOMIC DNA]</scope>
    <source>
        <strain evidence="1 2">XZHG99</strain>
    </source>
</reference>
<organism evidence="1 2">
    <name type="scientific">Streptomyces dengpaensis</name>
    <dbReference type="NCBI Taxonomy" id="2049881"/>
    <lineage>
        <taxon>Bacteria</taxon>
        <taxon>Bacillati</taxon>
        <taxon>Actinomycetota</taxon>
        <taxon>Actinomycetes</taxon>
        <taxon>Kitasatosporales</taxon>
        <taxon>Streptomycetaceae</taxon>
        <taxon>Streptomyces</taxon>
    </lineage>
</organism>
<accession>A0ABN5I4F4</accession>
<name>A0ABN5I4F4_9ACTN</name>
<sequence length="66" mass="7253">MESQITPPGCLTARDVQRALGITPGALRNLVYRGHFTRAGGTERHPWYAVKDVAAYAAKRAERQTA</sequence>
<dbReference type="RefSeq" id="WP_099506070.1">
    <property type="nucleotide sequence ID" value="NZ_CP026652.1"/>
</dbReference>